<keyword evidence="3" id="KW-0812">Transmembrane</keyword>
<dbReference type="OrthoDB" id="5419542at2759"/>
<keyword evidence="1" id="KW-0175">Coiled coil</keyword>
<evidence type="ECO:0000256" key="3">
    <source>
        <dbReference type="SAM" id="Phobius"/>
    </source>
</evidence>
<feature type="region of interest" description="Disordered" evidence="2">
    <location>
        <begin position="25"/>
        <end position="64"/>
    </location>
</feature>
<dbReference type="OMA" id="EWQSRVN"/>
<protein>
    <submittedName>
        <fullName evidence="4">Uncharacterized protein</fullName>
    </submittedName>
</protein>
<gene>
    <name evidence="4" type="ORF">NFIA_096440</name>
</gene>
<keyword evidence="3" id="KW-0472">Membrane</keyword>
<feature type="compositionally biased region" description="Basic and acidic residues" evidence="2">
    <location>
        <begin position="26"/>
        <end position="40"/>
    </location>
</feature>
<dbReference type="HOGENOM" id="CLU_043821_1_0_1"/>
<feature type="compositionally biased region" description="Polar residues" evidence="2">
    <location>
        <begin position="278"/>
        <end position="295"/>
    </location>
</feature>
<accession>A1DAY2</accession>
<dbReference type="Proteomes" id="UP000006702">
    <property type="component" value="Unassembled WGS sequence"/>
</dbReference>
<dbReference type="eggNOG" id="ENOG502S40Z">
    <property type="taxonomic scope" value="Eukaryota"/>
</dbReference>
<feature type="compositionally biased region" description="Polar residues" evidence="2">
    <location>
        <begin position="41"/>
        <end position="52"/>
    </location>
</feature>
<reference evidence="5" key="1">
    <citation type="journal article" date="2008" name="PLoS Genet.">
        <title>Genomic islands in the pathogenic filamentous fungus Aspergillus fumigatus.</title>
        <authorList>
            <person name="Fedorova N.D."/>
            <person name="Khaldi N."/>
            <person name="Joardar V.S."/>
            <person name="Maiti R."/>
            <person name="Amedeo P."/>
            <person name="Anderson M.J."/>
            <person name="Crabtree J."/>
            <person name="Silva J.C."/>
            <person name="Badger J.H."/>
            <person name="Albarraq A."/>
            <person name="Angiuoli S."/>
            <person name="Bussey H."/>
            <person name="Bowyer P."/>
            <person name="Cotty P.J."/>
            <person name="Dyer P.S."/>
            <person name="Egan A."/>
            <person name="Galens K."/>
            <person name="Fraser-Liggett C.M."/>
            <person name="Haas B.J."/>
            <person name="Inman J.M."/>
            <person name="Kent R."/>
            <person name="Lemieux S."/>
            <person name="Malavazi I."/>
            <person name="Orvis J."/>
            <person name="Roemer T."/>
            <person name="Ronning C.M."/>
            <person name="Sundaram J.P."/>
            <person name="Sutton G."/>
            <person name="Turner G."/>
            <person name="Venter J.C."/>
            <person name="White O.R."/>
            <person name="Whitty B.R."/>
            <person name="Youngman P."/>
            <person name="Wolfe K.H."/>
            <person name="Goldman G.H."/>
            <person name="Wortman J.R."/>
            <person name="Jiang B."/>
            <person name="Denning D.W."/>
            <person name="Nierman W.C."/>
        </authorList>
    </citation>
    <scope>NUCLEOTIDE SEQUENCE [LARGE SCALE GENOMIC DNA]</scope>
    <source>
        <strain evidence="5">ATCC 1020 / DSM 3700 / CBS 544.65 / FGSC A1164 / JCM 1740 / NRRL 181 / WB 181</strain>
    </source>
</reference>
<evidence type="ECO:0000313" key="4">
    <source>
        <dbReference type="EMBL" id="EAW20022.1"/>
    </source>
</evidence>
<dbReference type="RefSeq" id="XP_001261919.1">
    <property type="nucleotide sequence ID" value="XM_001261918.1"/>
</dbReference>
<dbReference type="EMBL" id="DS027694">
    <property type="protein sequence ID" value="EAW20022.1"/>
    <property type="molecule type" value="Genomic_DNA"/>
</dbReference>
<evidence type="ECO:0000256" key="2">
    <source>
        <dbReference type="SAM" id="MobiDB-lite"/>
    </source>
</evidence>
<feature type="region of interest" description="Disordered" evidence="2">
    <location>
        <begin position="257"/>
        <end position="305"/>
    </location>
</feature>
<proteinExistence type="predicted"/>
<dbReference type="GeneID" id="4588803"/>
<evidence type="ECO:0000256" key="1">
    <source>
        <dbReference type="SAM" id="Coils"/>
    </source>
</evidence>
<dbReference type="KEGG" id="nfi:NFIA_096440"/>
<keyword evidence="3" id="KW-1133">Transmembrane helix</keyword>
<sequence length="305" mass="33829">MNRSVTPADARGSLPIWTGAQGLGEADDKLLKPTTRETTRSRWGSDSTTGLVSGNGKGTILGGKHNNQRTDFLMANDVRSLNDLELVKSRRQQGEDLLEKIAALTSTFASFQELSDSASTIFDDFERETSVLDGDIRRQIGDLKDFQPQMRKIERLEERMRSGKKKADALGKRLEAIRNQIDLWEKKEVEWQTRVGRRLRFFWVVVALSVLVFLVVLISQKSSAICVPGFESPVPVEMGDRRASALAIQLSEPASGEVCSRDRSGSGSRPGCYRKSHSAPTPTSPTFNAMTTRASSDPLRKLDEL</sequence>
<name>A1DAY2_NEOFI</name>
<organism evidence="4 5">
    <name type="scientific">Neosartorya fischeri (strain ATCC 1020 / DSM 3700 / CBS 544.65 / FGSC A1164 / JCM 1740 / NRRL 181 / WB 181)</name>
    <name type="common">Aspergillus fischerianus</name>
    <dbReference type="NCBI Taxonomy" id="331117"/>
    <lineage>
        <taxon>Eukaryota</taxon>
        <taxon>Fungi</taxon>
        <taxon>Dikarya</taxon>
        <taxon>Ascomycota</taxon>
        <taxon>Pezizomycotina</taxon>
        <taxon>Eurotiomycetes</taxon>
        <taxon>Eurotiomycetidae</taxon>
        <taxon>Eurotiales</taxon>
        <taxon>Aspergillaceae</taxon>
        <taxon>Aspergillus</taxon>
        <taxon>Aspergillus subgen. Fumigati</taxon>
    </lineage>
</organism>
<feature type="region of interest" description="Disordered" evidence="2">
    <location>
        <begin position="1"/>
        <end position="20"/>
    </location>
</feature>
<evidence type="ECO:0000313" key="5">
    <source>
        <dbReference type="Proteomes" id="UP000006702"/>
    </source>
</evidence>
<dbReference type="VEuPathDB" id="FungiDB:NFIA_096440"/>
<feature type="transmembrane region" description="Helical" evidence="3">
    <location>
        <begin position="201"/>
        <end position="218"/>
    </location>
</feature>
<feature type="coiled-coil region" evidence="1">
    <location>
        <begin position="153"/>
        <end position="187"/>
    </location>
</feature>
<keyword evidence="5" id="KW-1185">Reference proteome</keyword>
<dbReference type="AlphaFoldDB" id="A1DAY2"/>